<feature type="chain" id="PRO_5024361249" description="DUF4961 domain-containing protein" evidence="1">
    <location>
        <begin position="21"/>
        <end position="257"/>
    </location>
</feature>
<reference evidence="2 3" key="1">
    <citation type="submission" date="2019-05" db="EMBL/GenBank/DDBJ databases">
        <authorList>
            <person name="Qu J.-H."/>
        </authorList>
    </citation>
    <scope>NUCLEOTIDE SEQUENCE [LARGE SCALE GENOMIC DNA]</scope>
    <source>
        <strain evidence="2 3">Z12</strain>
    </source>
</reference>
<dbReference type="EMBL" id="VCEI01000011">
    <property type="protein sequence ID" value="TLU96049.1"/>
    <property type="molecule type" value="Genomic_DNA"/>
</dbReference>
<protein>
    <recommendedName>
        <fullName evidence="4">DUF4961 domain-containing protein</fullName>
    </recommendedName>
</protein>
<dbReference type="AlphaFoldDB" id="A0A5R9KIV4"/>
<organism evidence="2 3">
    <name type="scientific">Dyadobacter sediminis</name>
    <dbReference type="NCBI Taxonomy" id="1493691"/>
    <lineage>
        <taxon>Bacteria</taxon>
        <taxon>Pseudomonadati</taxon>
        <taxon>Bacteroidota</taxon>
        <taxon>Cytophagia</taxon>
        <taxon>Cytophagales</taxon>
        <taxon>Spirosomataceae</taxon>
        <taxon>Dyadobacter</taxon>
    </lineage>
</organism>
<gene>
    <name evidence="2" type="ORF">FEM55_02560</name>
</gene>
<name>A0A5R9KIV4_9BACT</name>
<accession>A0A5R9KIV4</accession>
<keyword evidence="1" id="KW-0732">Signal</keyword>
<evidence type="ECO:0008006" key="4">
    <source>
        <dbReference type="Google" id="ProtNLM"/>
    </source>
</evidence>
<proteinExistence type="predicted"/>
<dbReference type="OrthoDB" id="792662at2"/>
<dbReference type="RefSeq" id="WP_138279744.1">
    <property type="nucleotide sequence ID" value="NZ_BMGE01000001.1"/>
</dbReference>
<dbReference type="Proteomes" id="UP000309788">
    <property type="component" value="Unassembled WGS sequence"/>
</dbReference>
<sequence length="257" mass="29053">MKTEKFVSVCIILLFMQLVACERTSIDTRNPEKSGINNYTGAIDDQTRYITTDTIKGISQRSPALFTLVNGISPDVMWRVTPFANIHNHGSSADVYFQKEGKHRVFAIDSMSLDTTYIDVEVAPFRVEEPKIYEQSFFSDDELFVTPVADADTAEILQLTFVTKRDYDCTNNRLIMNTLQNGSNYEFGFEKVFTGTYCSPGEKKAQNSTTFLTKGSKGSIQITFKGKTYNGSFERKGISYTFDWPYESGVLFTTKSL</sequence>
<evidence type="ECO:0000256" key="1">
    <source>
        <dbReference type="SAM" id="SignalP"/>
    </source>
</evidence>
<keyword evidence="3" id="KW-1185">Reference proteome</keyword>
<comment type="caution">
    <text evidence="2">The sequence shown here is derived from an EMBL/GenBank/DDBJ whole genome shotgun (WGS) entry which is preliminary data.</text>
</comment>
<evidence type="ECO:0000313" key="2">
    <source>
        <dbReference type="EMBL" id="TLU96049.1"/>
    </source>
</evidence>
<evidence type="ECO:0000313" key="3">
    <source>
        <dbReference type="Proteomes" id="UP000309788"/>
    </source>
</evidence>
<feature type="signal peptide" evidence="1">
    <location>
        <begin position="1"/>
        <end position="20"/>
    </location>
</feature>